<accession>A0A0H2RZ68</accession>
<proteinExistence type="predicted"/>
<keyword evidence="2" id="KW-1185">Reference proteome</keyword>
<organism evidence="1 2">
    <name type="scientific">Schizopora paradoxa</name>
    <dbReference type="NCBI Taxonomy" id="27342"/>
    <lineage>
        <taxon>Eukaryota</taxon>
        <taxon>Fungi</taxon>
        <taxon>Dikarya</taxon>
        <taxon>Basidiomycota</taxon>
        <taxon>Agaricomycotina</taxon>
        <taxon>Agaricomycetes</taxon>
        <taxon>Hymenochaetales</taxon>
        <taxon>Schizoporaceae</taxon>
        <taxon>Schizopora</taxon>
    </lineage>
</organism>
<protein>
    <submittedName>
        <fullName evidence="1">Uncharacterized protein</fullName>
    </submittedName>
</protein>
<evidence type="ECO:0000313" key="2">
    <source>
        <dbReference type="Proteomes" id="UP000053477"/>
    </source>
</evidence>
<gene>
    <name evidence="1" type="ORF">SCHPADRAFT_293870</name>
</gene>
<dbReference type="InParanoid" id="A0A0H2RZ68"/>
<dbReference type="Proteomes" id="UP000053477">
    <property type="component" value="Unassembled WGS sequence"/>
</dbReference>
<dbReference type="AlphaFoldDB" id="A0A0H2RZ68"/>
<dbReference type="EMBL" id="KQ085938">
    <property type="protein sequence ID" value="KLO14818.1"/>
    <property type="molecule type" value="Genomic_DNA"/>
</dbReference>
<reference evidence="1 2" key="1">
    <citation type="submission" date="2015-04" db="EMBL/GenBank/DDBJ databases">
        <title>Complete genome sequence of Schizopora paradoxa KUC8140, a cosmopolitan wood degrader in East Asia.</title>
        <authorList>
            <consortium name="DOE Joint Genome Institute"/>
            <person name="Min B."/>
            <person name="Park H."/>
            <person name="Jang Y."/>
            <person name="Kim J.-J."/>
            <person name="Kim K.H."/>
            <person name="Pangilinan J."/>
            <person name="Lipzen A."/>
            <person name="Riley R."/>
            <person name="Grigoriev I.V."/>
            <person name="Spatafora J.W."/>
            <person name="Choi I.-G."/>
        </authorList>
    </citation>
    <scope>NUCLEOTIDE SEQUENCE [LARGE SCALE GENOMIC DNA]</scope>
    <source>
        <strain evidence="1 2">KUC8140</strain>
    </source>
</reference>
<dbReference type="OrthoDB" id="3065529at2759"/>
<sequence>MMESRTGIVSPGILTQAQASVIYSTPELVTAALNDVFHTNHAVDYPPLRALLSSYISQGFDFGAIYARIRRSWPVPTQGTLHESLDAFLARMSEVERLGESARRTLGSSIRGQTIITTEEYKYSPSLGSARQPRHSLS</sequence>
<evidence type="ECO:0000313" key="1">
    <source>
        <dbReference type="EMBL" id="KLO14818.1"/>
    </source>
</evidence>
<name>A0A0H2RZ68_9AGAM</name>